<dbReference type="SUPFAM" id="SSF48452">
    <property type="entry name" value="TPR-like"/>
    <property type="match status" value="1"/>
</dbReference>
<dbReference type="PROSITE" id="PS51257">
    <property type="entry name" value="PROKAR_LIPOPROTEIN"/>
    <property type="match status" value="1"/>
</dbReference>
<gene>
    <name evidence="10" type="ORF">J0656_05900</name>
</gene>
<accession>A0ABS3G2D5</accession>
<keyword evidence="7" id="KW-1133">Transmembrane helix</keyword>
<evidence type="ECO:0000259" key="8">
    <source>
        <dbReference type="Pfam" id="PF07980"/>
    </source>
</evidence>
<evidence type="ECO:0000256" key="4">
    <source>
        <dbReference type="ARBA" id="ARBA00023136"/>
    </source>
</evidence>
<evidence type="ECO:0000313" key="10">
    <source>
        <dbReference type="EMBL" id="MBO0353545.1"/>
    </source>
</evidence>
<evidence type="ECO:0000256" key="5">
    <source>
        <dbReference type="ARBA" id="ARBA00023237"/>
    </source>
</evidence>
<dbReference type="EMBL" id="JAFLNL010000003">
    <property type="protein sequence ID" value="MBO0353545.1"/>
    <property type="molecule type" value="Genomic_DNA"/>
</dbReference>
<evidence type="ECO:0000256" key="3">
    <source>
        <dbReference type="ARBA" id="ARBA00022729"/>
    </source>
</evidence>
<proteinExistence type="inferred from homology"/>
<dbReference type="Gene3D" id="1.25.40.390">
    <property type="match status" value="1"/>
</dbReference>
<dbReference type="CDD" id="cd08977">
    <property type="entry name" value="SusD"/>
    <property type="match status" value="1"/>
</dbReference>
<feature type="domain" description="SusD-like N-terminal" evidence="9">
    <location>
        <begin position="81"/>
        <end position="228"/>
    </location>
</feature>
<comment type="subcellular location">
    <subcellularLocation>
        <location evidence="1">Cell outer membrane</location>
    </subcellularLocation>
</comment>
<sequence length="460" mass="51960">MKDQQKYGLWVLPLLLMVVFFACSDFVDIEPPRNEIIRETVFTDDASATSAVMGIYSEMANPNNGFINGTSSSVYVLCGFSGDEFIPNSTNVFFNNTILADNATVLNFLWKPAYSYIYYSNAVLEGIKGSTSLSEEVQRQLEGEAKVVRALSYFYLVNLFGDVPIITTTNFEINRVAPKNPIAQVYQQIISDLQDAKELLAVDYSFSNGERVRPNQAVAAALLARVYLFTENWGDVESQATLVINDEKYHLSSDLSKVFLANSEEAIWQLKPVNINNTLEAQYFVPSSGTNIPFASLTESLLNAFEEGDMRPVDWVGDVTPNMETFYFPFKYKIRDTSVPTSEYSMICRLAEQYLIRAEARARQGNLTGALEDINRIRNRAGLGESSANTQEEILDAIMQERRVELFSEGAHRWLDLKRTNRIDEVLVPIKPDWQPTDAFYPIPQKEREANPSLTQNEGY</sequence>
<protein>
    <submittedName>
        <fullName evidence="10">RagB/SusD family nutrient uptake outer membrane protein</fullName>
    </submittedName>
</protein>
<keyword evidence="4 7" id="KW-0472">Membrane</keyword>
<feature type="transmembrane region" description="Helical" evidence="7">
    <location>
        <begin position="7"/>
        <end position="27"/>
    </location>
</feature>
<evidence type="ECO:0000256" key="7">
    <source>
        <dbReference type="SAM" id="Phobius"/>
    </source>
</evidence>
<feature type="domain" description="RagB/SusD" evidence="8">
    <location>
        <begin position="335"/>
        <end position="460"/>
    </location>
</feature>
<name>A0ABS3G2D5_9FLAO</name>
<dbReference type="InterPro" id="IPR033985">
    <property type="entry name" value="SusD-like_N"/>
</dbReference>
<dbReference type="RefSeq" id="WP_207032265.1">
    <property type="nucleotide sequence ID" value="NZ_JAFLNL010000003.1"/>
</dbReference>
<comment type="caution">
    <text evidence="10">The sequence shown here is derived from an EMBL/GenBank/DDBJ whole genome shotgun (WGS) entry which is preliminary data.</text>
</comment>
<feature type="region of interest" description="Disordered" evidence="6">
    <location>
        <begin position="438"/>
        <end position="460"/>
    </location>
</feature>
<evidence type="ECO:0000259" key="9">
    <source>
        <dbReference type="Pfam" id="PF14322"/>
    </source>
</evidence>
<reference evidence="10 11" key="1">
    <citation type="submission" date="2021-03" db="EMBL/GenBank/DDBJ databases">
        <title>Muricauda lutimaris sp. nov. and Muricauda ruestringensis sp. nov, two marine members of the Flavobacteriaceae isolated from deep sea sediments of Western Pacific.</title>
        <authorList>
            <person name="Zhao S."/>
            <person name="Liu R."/>
        </authorList>
    </citation>
    <scope>NUCLEOTIDE SEQUENCE [LARGE SCALE GENOMIC DNA]</scope>
    <source>
        <strain evidence="10 11">BC31-1-A7</strain>
    </source>
</reference>
<evidence type="ECO:0000256" key="6">
    <source>
        <dbReference type="SAM" id="MobiDB-lite"/>
    </source>
</evidence>
<evidence type="ECO:0000313" key="11">
    <source>
        <dbReference type="Proteomes" id="UP000664044"/>
    </source>
</evidence>
<dbReference type="Proteomes" id="UP000664044">
    <property type="component" value="Unassembled WGS sequence"/>
</dbReference>
<dbReference type="InterPro" id="IPR011990">
    <property type="entry name" value="TPR-like_helical_dom_sf"/>
</dbReference>
<dbReference type="InterPro" id="IPR012944">
    <property type="entry name" value="SusD_RagB_dom"/>
</dbReference>
<keyword evidence="3" id="KW-0732">Signal</keyword>
<keyword evidence="5" id="KW-0998">Cell outer membrane</keyword>
<evidence type="ECO:0000256" key="2">
    <source>
        <dbReference type="ARBA" id="ARBA00006275"/>
    </source>
</evidence>
<evidence type="ECO:0000256" key="1">
    <source>
        <dbReference type="ARBA" id="ARBA00004442"/>
    </source>
</evidence>
<dbReference type="Pfam" id="PF14322">
    <property type="entry name" value="SusD-like_3"/>
    <property type="match status" value="1"/>
</dbReference>
<organism evidence="10 11">
    <name type="scientific">Flagellimonas aurea</name>
    <dbReference type="NCBI Taxonomy" id="2915619"/>
    <lineage>
        <taxon>Bacteria</taxon>
        <taxon>Pseudomonadati</taxon>
        <taxon>Bacteroidota</taxon>
        <taxon>Flavobacteriia</taxon>
        <taxon>Flavobacteriales</taxon>
        <taxon>Flavobacteriaceae</taxon>
        <taxon>Flagellimonas</taxon>
    </lineage>
</organism>
<keyword evidence="11" id="KW-1185">Reference proteome</keyword>
<keyword evidence="7" id="KW-0812">Transmembrane</keyword>
<comment type="similarity">
    <text evidence="2">Belongs to the SusD family.</text>
</comment>
<dbReference type="Pfam" id="PF07980">
    <property type="entry name" value="SusD_RagB"/>
    <property type="match status" value="1"/>
</dbReference>